<dbReference type="GO" id="GO:0006508">
    <property type="term" value="P:proteolysis"/>
    <property type="evidence" value="ECO:0007669"/>
    <property type="project" value="InterPro"/>
</dbReference>
<keyword evidence="4" id="KW-1185">Reference proteome</keyword>
<evidence type="ECO:0000256" key="1">
    <source>
        <dbReference type="ARBA" id="ARBA00011073"/>
    </source>
</evidence>
<dbReference type="InterPro" id="IPR045051">
    <property type="entry name" value="SBT"/>
</dbReference>
<dbReference type="EMBL" id="JBBNAG010000006">
    <property type="protein sequence ID" value="KAK9124807.1"/>
    <property type="molecule type" value="Genomic_DNA"/>
</dbReference>
<evidence type="ECO:0000313" key="3">
    <source>
        <dbReference type="EMBL" id="KAK9124807.1"/>
    </source>
</evidence>
<dbReference type="GO" id="GO:0004252">
    <property type="term" value="F:serine-type endopeptidase activity"/>
    <property type="evidence" value="ECO:0007669"/>
    <property type="project" value="InterPro"/>
</dbReference>
<organism evidence="3 4">
    <name type="scientific">Stephania cephalantha</name>
    <dbReference type="NCBI Taxonomy" id="152367"/>
    <lineage>
        <taxon>Eukaryota</taxon>
        <taxon>Viridiplantae</taxon>
        <taxon>Streptophyta</taxon>
        <taxon>Embryophyta</taxon>
        <taxon>Tracheophyta</taxon>
        <taxon>Spermatophyta</taxon>
        <taxon>Magnoliopsida</taxon>
        <taxon>Ranunculales</taxon>
        <taxon>Menispermaceae</taxon>
        <taxon>Menispermoideae</taxon>
        <taxon>Cissampelideae</taxon>
        <taxon>Stephania</taxon>
    </lineage>
</organism>
<evidence type="ECO:0000313" key="4">
    <source>
        <dbReference type="Proteomes" id="UP001419268"/>
    </source>
</evidence>
<gene>
    <name evidence="3" type="ORF">Scep_013653</name>
</gene>
<dbReference type="Proteomes" id="UP001419268">
    <property type="component" value="Unassembled WGS sequence"/>
</dbReference>
<comment type="caution">
    <text evidence="3">The sequence shown here is derived from an EMBL/GenBank/DDBJ whole genome shotgun (WGS) entry which is preliminary data.</text>
</comment>
<accession>A0AAP0NYM1</accession>
<evidence type="ECO:0000256" key="2">
    <source>
        <dbReference type="ARBA" id="ARBA00022729"/>
    </source>
</evidence>
<reference evidence="3 4" key="1">
    <citation type="submission" date="2024-01" db="EMBL/GenBank/DDBJ databases">
        <title>Genome assemblies of Stephania.</title>
        <authorList>
            <person name="Yang L."/>
        </authorList>
    </citation>
    <scope>NUCLEOTIDE SEQUENCE [LARGE SCALE GENOMIC DNA]</scope>
    <source>
        <strain evidence="3">JXDWG</strain>
        <tissue evidence="3">Leaf</tissue>
    </source>
</reference>
<dbReference type="Gene3D" id="3.40.50.200">
    <property type="entry name" value="Peptidase S8/S53 domain"/>
    <property type="match status" value="1"/>
</dbReference>
<keyword evidence="2" id="KW-0732">Signal</keyword>
<dbReference type="InterPro" id="IPR036852">
    <property type="entry name" value="Peptidase_S8/S53_dom_sf"/>
</dbReference>
<dbReference type="PANTHER" id="PTHR10795">
    <property type="entry name" value="PROPROTEIN CONVERTASE SUBTILISIN/KEXIN"/>
    <property type="match status" value="1"/>
</dbReference>
<proteinExistence type="inferred from homology"/>
<sequence>MIAVRSGSRNTQIGVWPKSHNFNYHGLGSIPKKWRGSCQNDIKKGVPCNRKLIGAKYFKAGCKAYAKEMNYSVTVENSAKDEDVHETHTLSTVGCDFIPRASVFDYGKGTAKADRQKHVLQPTKCVGMPSQMEESALTLIY</sequence>
<protein>
    <submittedName>
        <fullName evidence="3">Uncharacterized protein</fullName>
    </submittedName>
</protein>
<comment type="similarity">
    <text evidence="1">Belongs to the peptidase S8 family.</text>
</comment>
<dbReference type="AlphaFoldDB" id="A0AAP0NYM1"/>
<name>A0AAP0NYM1_9MAGN</name>